<proteinExistence type="predicted"/>
<feature type="signal peptide" evidence="2">
    <location>
        <begin position="1"/>
        <end position="27"/>
    </location>
</feature>
<name>A0A7X6MC77_9ACTN</name>
<dbReference type="AlphaFoldDB" id="A0A7X6MC77"/>
<keyword evidence="2" id="KW-0732">Signal</keyword>
<protein>
    <recommendedName>
        <fullName evidence="5">DUF320 domain-containing protein</fullName>
    </recommendedName>
</protein>
<feature type="compositionally biased region" description="Basic and acidic residues" evidence="1">
    <location>
        <begin position="84"/>
        <end position="100"/>
    </location>
</feature>
<accession>A0A7X6MC77</accession>
<organism evidence="3 4">
    <name type="scientific">Nocardiopsis alborubida</name>
    <dbReference type="NCBI Taxonomy" id="146802"/>
    <lineage>
        <taxon>Bacteria</taxon>
        <taxon>Bacillati</taxon>
        <taxon>Actinomycetota</taxon>
        <taxon>Actinomycetes</taxon>
        <taxon>Streptosporangiales</taxon>
        <taxon>Nocardiopsidaceae</taxon>
        <taxon>Nocardiopsis</taxon>
    </lineage>
</organism>
<reference evidence="3 4" key="1">
    <citation type="submission" date="2020-04" db="EMBL/GenBank/DDBJ databases">
        <title>MicrobeNet Type strains.</title>
        <authorList>
            <person name="Nicholson A.C."/>
        </authorList>
    </citation>
    <scope>NUCLEOTIDE SEQUENCE [LARGE SCALE GENOMIC DNA]</scope>
    <source>
        <strain evidence="3 4">ATCC 23612</strain>
    </source>
</reference>
<feature type="region of interest" description="Disordered" evidence="1">
    <location>
        <begin position="67"/>
        <end position="108"/>
    </location>
</feature>
<dbReference type="EMBL" id="JAAXPG010000009">
    <property type="protein sequence ID" value="NKY98255.1"/>
    <property type="molecule type" value="Genomic_DNA"/>
</dbReference>
<keyword evidence="4" id="KW-1185">Reference proteome</keyword>
<evidence type="ECO:0008006" key="5">
    <source>
        <dbReference type="Google" id="ProtNLM"/>
    </source>
</evidence>
<comment type="caution">
    <text evidence="3">The sequence shown here is derived from an EMBL/GenBank/DDBJ whole genome shotgun (WGS) entry which is preliminary data.</text>
</comment>
<evidence type="ECO:0000256" key="1">
    <source>
        <dbReference type="SAM" id="MobiDB-lite"/>
    </source>
</evidence>
<sequence>MLRKFTAATAIAGVALGALLASSPVFAGSHGGGQQFNQNLQLVPVQICNAELAVGVAGVNVPILSPQTTGDCINGPATTNVQHDGSEDHDSGAPEGHTGEGEDGDNGY</sequence>
<evidence type="ECO:0000313" key="3">
    <source>
        <dbReference type="EMBL" id="NKY98255.1"/>
    </source>
</evidence>
<evidence type="ECO:0000313" key="4">
    <source>
        <dbReference type="Proteomes" id="UP000553209"/>
    </source>
</evidence>
<dbReference type="RefSeq" id="WP_061079576.1">
    <property type="nucleotide sequence ID" value="NZ_JAAXPG010000009.1"/>
</dbReference>
<feature type="compositionally biased region" description="Polar residues" evidence="1">
    <location>
        <begin position="67"/>
        <end position="83"/>
    </location>
</feature>
<gene>
    <name evidence="3" type="ORF">HGB44_11410</name>
</gene>
<evidence type="ECO:0000256" key="2">
    <source>
        <dbReference type="SAM" id="SignalP"/>
    </source>
</evidence>
<feature type="chain" id="PRO_5031424569" description="DUF320 domain-containing protein" evidence="2">
    <location>
        <begin position="28"/>
        <end position="108"/>
    </location>
</feature>
<dbReference type="Proteomes" id="UP000553209">
    <property type="component" value="Unassembled WGS sequence"/>
</dbReference>